<sequence length="30" mass="3434">MLNKMCYNVSLLMNKKKSNSSSRTSYSSQC</sequence>
<organism evidence="1">
    <name type="scientific">CrAss-like virus sp. ctXt06</name>
    <dbReference type="NCBI Taxonomy" id="2825837"/>
    <lineage>
        <taxon>Viruses</taxon>
        <taxon>Duplodnaviria</taxon>
        <taxon>Heunggongvirae</taxon>
        <taxon>Uroviricota</taxon>
        <taxon>Caudoviricetes</taxon>
        <taxon>Crassvirales</taxon>
    </lineage>
</organism>
<dbReference type="EMBL" id="BK016209">
    <property type="protein sequence ID" value="DAG02458.1"/>
    <property type="molecule type" value="Genomic_DNA"/>
</dbReference>
<reference evidence="1" key="1">
    <citation type="journal article" date="2021" name="Proc. Natl. Acad. Sci. U.S.A.">
        <title>A Catalog of Tens of Thousands of Viruses from Human Metagenomes Reveals Hidden Associations with Chronic Diseases.</title>
        <authorList>
            <person name="Tisza M.J."/>
            <person name="Buck C.B."/>
        </authorList>
    </citation>
    <scope>NUCLEOTIDE SEQUENCE</scope>
    <source>
        <strain evidence="1">CtXt06</strain>
    </source>
</reference>
<name>A0A8S5V6T0_9CAUD</name>
<accession>A0A8S5V6T0</accession>
<protein>
    <submittedName>
        <fullName evidence="1">Uncharacterized protein</fullName>
    </submittedName>
</protein>
<proteinExistence type="predicted"/>
<evidence type="ECO:0000313" key="1">
    <source>
        <dbReference type="EMBL" id="DAG02458.1"/>
    </source>
</evidence>